<protein>
    <submittedName>
        <fullName evidence="1">Uncharacterized protein</fullName>
    </submittedName>
</protein>
<evidence type="ECO:0000313" key="2">
    <source>
        <dbReference type="Proteomes" id="UP000518266"/>
    </source>
</evidence>
<reference evidence="1 2" key="1">
    <citation type="submission" date="2020-03" db="EMBL/GenBank/DDBJ databases">
        <title>Dissostichus mawsoni Genome sequencing and assembly.</title>
        <authorList>
            <person name="Park H."/>
        </authorList>
    </citation>
    <scope>NUCLEOTIDE SEQUENCE [LARGE SCALE GENOMIC DNA]</scope>
    <source>
        <strain evidence="1">DM0001</strain>
        <tissue evidence="1">Muscle</tissue>
    </source>
</reference>
<proteinExistence type="predicted"/>
<sequence length="73" mass="8430">MMHDGILPYHVVDIKRPRKGEINFLPENPEGMDDCNLEASRQVLVNERMKTKPNGSLIKKEMAMTFALRRKSC</sequence>
<comment type="caution">
    <text evidence="1">The sequence shown here is derived from an EMBL/GenBank/DDBJ whole genome shotgun (WGS) entry which is preliminary data.</text>
</comment>
<accession>A0A7J5XGQ0</accession>
<keyword evidence="2" id="KW-1185">Reference proteome</keyword>
<dbReference type="Proteomes" id="UP000518266">
    <property type="component" value="Unassembled WGS sequence"/>
</dbReference>
<gene>
    <name evidence="1" type="ORF">F7725_028813</name>
</gene>
<dbReference type="EMBL" id="JAAKFY010000024">
    <property type="protein sequence ID" value="KAF3836255.1"/>
    <property type="molecule type" value="Genomic_DNA"/>
</dbReference>
<dbReference type="OrthoDB" id="6512834at2759"/>
<name>A0A7J5XGQ0_DISMA</name>
<dbReference type="AlphaFoldDB" id="A0A7J5XGQ0"/>
<organism evidence="1 2">
    <name type="scientific">Dissostichus mawsoni</name>
    <name type="common">Antarctic cod</name>
    <dbReference type="NCBI Taxonomy" id="36200"/>
    <lineage>
        <taxon>Eukaryota</taxon>
        <taxon>Metazoa</taxon>
        <taxon>Chordata</taxon>
        <taxon>Craniata</taxon>
        <taxon>Vertebrata</taxon>
        <taxon>Euteleostomi</taxon>
        <taxon>Actinopterygii</taxon>
        <taxon>Neopterygii</taxon>
        <taxon>Teleostei</taxon>
        <taxon>Neoteleostei</taxon>
        <taxon>Acanthomorphata</taxon>
        <taxon>Eupercaria</taxon>
        <taxon>Perciformes</taxon>
        <taxon>Notothenioidei</taxon>
        <taxon>Nototheniidae</taxon>
        <taxon>Dissostichus</taxon>
    </lineage>
</organism>
<evidence type="ECO:0000313" key="1">
    <source>
        <dbReference type="EMBL" id="KAF3836255.1"/>
    </source>
</evidence>